<dbReference type="EMBL" id="QRZA01000004">
    <property type="protein sequence ID" value="RGV35307.1"/>
    <property type="molecule type" value="Genomic_DNA"/>
</dbReference>
<dbReference type="GO" id="GO:0017004">
    <property type="term" value="P:cytochrome complex assembly"/>
    <property type="evidence" value="ECO:0007669"/>
    <property type="project" value="UniProtKB-KW"/>
</dbReference>
<dbReference type="STRING" id="1121130.GCA_000519105_00789"/>
<gene>
    <name evidence="8" type="ORF">DWW18_04330</name>
</gene>
<dbReference type="AlphaFoldDB" id="A0A412X3W8"/>
<dbReference type="Proteomes" id="UP000283589">
    <property type="component" value="Unassembled WGS sequence"/>
</dbReference>
<keyword evidence="6" id="KW-0732">Signal</keyword>
<organism evidence="8 9">
    <name type="scientific">Butyricimonas virosa</name>
    <dbReference type="NCBI Taxonomy" id="544645"/>
    <lineage>
        <taxon>Bacteria</taxon>
        <taxon>Pseudomonadati</taxon>
        <taxon>Bacteroidota</taxon>
        <taxon>Bacteroidia</taxon>
        <taxon>Bacteroidales</taxon>
        <taxon>Odoribacteraceae</taxon>
        <taxon>Butyricimonas</taxon>
    </lineage>
</organism>
<evidence type="ECO:0000259" key="7">
    <source>
        <dbReference type="PROSITE" id="PS51352"/>
    </source>
</evidence>
<feature type="domain" description="Thioredoxin" evidence="7">
    <location>
        <begin position="308"/>
        <end position="450"/>
    </location>
</feature>
<evidence type="ECO:0000256" key="3">
    <source>
        <dbReference type="ARBA" id="ARBA00023157"/>
    </source>
</evidence>
<dbReference type="CDD" id="cd02966">
    <property type="entry name" value="TlpA_like_family"/>
    <property type="match status" value="1"/>
</dbReference>
<dbReference type="InterPro" id="IPR013740">
    <property type="entry name" value="Redoxin"/>
</dbReference>
<accession>A0A412X3W8</accession>
<dbReference type="InterPro" id="IPR036249">
    <property type="entry name" value="Thioredoxin-like_sf"/>
</dbReference>
<proteinExistence type="predicted"/>
<feature type="chain" id="PRO_5019464763" evidence="6">
    <location>
        <begin position="23"/>
        <end position="450"/>
    </location>
</feature>
<dbReference type="Gene3D" id="3.40.30.10">
    <property type="entry name" value="Glutaredoxin"/>
    <property type="match status" value="1"/>
</dbReference>
<feature type="region of interest" description="Disordered" evidence="5">
    <location>
        <begin position="430"/>
        <end position="450"/>
    </location>
</feature>
<evidence type="ECO:0000256" key="2">
    <source>
        <dbReference type="ARBA" id="ARBA00022748"/>
    </source>
</evidence>
<dbReference type="SUPFAM" id="SSF52833">
    <property type="entry name" value="Thioredoxin-like"/>
    <property type="match status" value="1"/>
</dbReference>
<dbReference type="PANTHER" id="PTHR42852:SF6">
    <property type="entry name" value="THIOL:DISULFIDE INTERCHANGE PROTEIN DSBE"/>
    <property type="match status" value="1"/>
</dbReference>
<evidence type="ECO:0000313" key="9">
    <source>
        <dbReference type="Proteomes" id="UP000283589"/>
    </source>
</evidence>
<sequence length="450" mass="52003">MKMKFVLLIICLFFVRVLPAQKPVTIECRIGEGIGKIMQLSGVNNGQQKILASASYAQNGYYGFRFIPEYEGFYVLGDGKSYEYPLYLKAGDAVSLFMDKDTIYLTGKNNTAENKVLYDWVKLSKRVCEKSIFFTRSRSTYEDFFPEFEVLLSKIKPFCKNIETKNSRFNELMKHFISYELDRFALNFIYTPRSKHPSKEQRIAYYNSIVDNNKFQDEVILEMPDGIKLLKLYMMFYCLENKKNASDLQESLAVIPNKKLQGTLVVEQAKGFGRSYFEYMEFMEKAKKYVDADQLKILEDKASELYEAKKGERAIDFTCPDANGKMHSLSDYKGKVVVVDVWATWCGPCRAELPHLKKLEKAMEGKDVVFIGVSVDEKKNYEKWKKFLVEEQLPGVQLFADGWSKITKDYKITGIPRFMVFAKDGSIVESHAPRPSDPSLQDMIESELRK</sequence>
<dbReference type="Pfam" id="PF08534">
    <property type="entry name" value="Redoxin"/>
    <property type="match status" value="1"/>
</dbReference>
<evidence type="ECO:0000256" key="6">
    <source>
        <dbReference type="SAM" id="SignalP"/>
    </source>
</evidence>
<dbReference type="InterPro" id="IPR017937">
    <property type="entry name" value="Thioredoxin_CS"/>
</dbReference>
<evidence type="ECO:0000256" key="5">
    <source>
        <dbReference type="SAM" id="MobiDB-lite"/>
    </source>
</evidence>
<name>A0A412X3W8_9BACT</name>
<dbReference type="PROSITE" id="PS00194">
    <property type="entry name" value="THIOREDOXIN_1"/>
    <property type="match status" value="1"/>
</dbReference>
<keyword evidence="3" id="KW-1015">Disulfide bond</keyword>
<evidence type="ECO:0000256" key="1">
    <source>
        <dbReference type="ARBA" id="ARBA00004196"/>
    </source>
</evidence>
<comment type="subcellular location">
    <subcellularLocation>
        <location evidence="1">Cell envelope</location>
    </subcellularLocation>
</comment>
<dbReference type="InterPro" id="IPR013766">
    <property type="entry name" value="Thioredoxin_domain"/>
</dbReference>
<keyword evidence="2" id="KW-0201">Cytochrome c-type biogenesis</keyword>
<dbReference type="RefSeq" id="WP_118258928.1">
    <property type="nucleotide sequence ID" value="NZ_CALBWO010000070.1"/>
</dbReference>
<evidence type="ECO:0000256" key="4">
    <source>
        <dbReference type="ARBA" id="ARBA00023284"/>
    </source>
</evidence>
<protein>
    <submittedName>
        <fullName evidence="8">TlpA family protein disulfide reductase</fullName>
    </submittedName>
</protein>
<evidence type="ECO:0000313" key="8">
    <source>
        <dbReference type="EMBL" id="RGV35307.1"/>
    </source>
</evidence>
<dbReference type="PROSITE" id="PS51352">
    <property type="entry name" value="THIOREDOXIN_2"/>
    <property type="match status" value="1"/>
</dbReference>
<dbReference type="InterPro" id="IPR050553">
    <property type="entry name" value="Thioredoxin_ResA/DsbE_sf"/>
</dbReference>
<dbReference type="GO" id="GO:0030313">
    <property type="term" value="C:cell envelope"/>
    <property type="evidence" value="ECO:0007669"/>
    <property type="project" value="UniProtKB-SubCell"/>
</dbReference>
<dbReference type="PANTHER" id="PTHR42852">
    <property type="entry name" value="THIOL:DISULFIDE INTERCHANGE PROTEIN DSBE"/>
    <property type="match status" value="1"/>
</dbReference>
<comment type="caution">
    <text evidence="8">The sequence shown here is derived from an EMBL/GenBank/DDBJ whole genome shotgun (WGS) entry which is preliminary data.</text>
</comment>
<dbReference type="GO" id="GO:0016491">
    <property type="term" value="F:oxidoreductase activity"/>
    <property type="evidence" value="ECO:0007669"/>
    <property type="project" value="InterPro"/>
</dbReference>
<reference evidence="8 9" key="1">
    <citation type="submission" date="2018-08" db="EMBL/GenBank/DDBJ databases">
        <title>A genome reference for cultivated species of the human gut microbiota.</title>
        <authorList>
            <person name="Zou Y."/>
            <person name="Xue W."/>
            <person name="Luo G."/>
        </authorList>
    </citation>
    <scope>NUCLEOTIDE SEQUENCE [LARGE SCALE GENOMIC DNA]</scope>
    <source>
        <strain evidence="8 9">AF14-49</strain>
    </source>
</reference>
<feature type="signal peptide" evidence="6">
    <location>
        <begin position="1"/>
        <end position="22"/>
    </location>
</feature>
<keyword evidence="4" id="KW-0676">Redox-active center</keyword>